<proteinExistence type="predicted"/>
<keyword evidence="2" id="KW-1185">Reference proteome</keyword>
<accession>A0A6A6SJE0</accession>
<gene>
    <name evidence="1" type="ORF">K491DRAFT_685072</name>
</gene>
<protein>
    <submittedName>
        <fullName evidence="1">Uncharacterized protein</fullName>
    </submittedName>
</protein>
<dbReference type="AlphaFoldDB" id="A0A6A6SJE0"/>
<sequence length="184" mass="21254">MAAYLARGRHRPMGSVKGQNLFALFLGTIIPLDLTQHALESRKQCLATAVDTVWTGYQYFVTVNKTKVAITTYRDFRSGKFYNPWKRSPHPMLVTKKEHIAEYCEVTCLSQQALYADILGLKHTINNFEHDRLDHKVVRNRLNNRLLETHLLEHHADSARSYLTACFPNVSHSICKNDELDILW</sequence>
<organism evidence="1 2">
    <name type="scientific">Lophiostoma macrostomum CBS 122681</name>
    <dbReference type="NCBI Taxonomy" id="1314788"/>
    <lineage>
        <taxon>Eukaryota</taxon>
        <taxon>Fungi</taxon>
        <taxon>Dikarya</taxon>
        <taxon>Ascomycota</taxon>
        <taxon>Pezizomycotina</taxon>
        <taxon>Dothideomycetes</taxon>
        <taxon>Pleosporomycetidae</taxon>
        <taxon>Pleosporales</taxon>
        <taxon>Lophiostomataceae</taxon>
        <taxon>Lophiostoma</taxon>
    </lineage>
</organism>
<dbReference type="Proteomes" id="UP000799324">
    <property type="component" value="Unassembled WGS sequence"/>
</dbReference>
<name>A0A6A6SJE0_9PLEO</name>
<reference evidence="1" key="1">
    <citation type="journal article" date="2020" name="Stud. Mycol.">
        <title>101 Dothideomycetes genomes: a test case for predicting lifestyles and emergence of pathogens.</title>
        <authorList>
            <person name="Haridas S."/>
            <person name="Albert R."/>
            <person name="Binder M."/>
            <person name="Bloem J."/>
            <person name="Labutti K."/>
            <person name="Salamov A."/>
            <person name="Andreopoulos B."/>
            <person name="Baker S."/>
            <person name="Barry K."/>
            <person name="Bills G."/>
            <person name="Bluhm B."/>
            <person name="Cannon C."/>
            <person name="Castanera R."/>
            <person name="Culley D."/>
            <person name="Daum C."/>
            <person name="Ezra D."/>
            <person name="Gonzalez J."/>
            <person name="Henrissat B."/>
            <person name="Kuo A."/>
            <person name="Liang C."/>
            <person name="Lipzen A."/>
            <person name="Lutzoni F."/>
            <person name="Magnuson J."/>
            <person name="Mondo S."/>
            <person name="Nolan M."/>
            <person name="Ohm R."/>
            <person name="Pangilinan J."/>
            <person name="Park H.-J."/>
            <person name="Ramirez L."/>
            <person name="Alfaro M."/>
            <person name="Sun H."/>
            <person name="Tritt A."/>
            <person name="Yoshinaga Y."/>
            <person name="Zwiers L.-H."/>
            <person name="Turgeon B."/>
            <person name="Goodwin S."/>
            <person name="Spatafora J."/>
            <person name="Crous P."/>
            <person name="Grigoriev I."/>
        </authorList>
    </citation>
    <scope>NUCLEOTIDE SEQUENCE</scope>
    <source>
        <strain evidence="1">CBS 122681</strain>
    </source>
</reference>
<dbReference type="EMBL" id="MU004566">
    <property type="protein sequence ID" value="KAF2647985.1"/>
    <property type="molecule type" value="Genomic_DNA"/>
</dbReference>
<evidence type="ECO:0000313" key="1">
    <source>
        <dbReference type="EMBL" id="KAF2647985.1"/>
    </source>
</evidence>
<evidence type="ECO:0000313" key="2">
    <source>
        <dbReference type="Proteomes" id="UP000799324"/>
    </source>
</evidence>